<feature type="compositionally biased region" description="Basic and acidic residues" evidence="17">
    <location>
        <begin position="392"/>
        <end position="401"/>
    </location>
</feature>
<evidence type="ECO:0000313" key="21">
    <source>
        <dbReference type="Proteomes" id="UP001498421"/>
    </source>
</evidence>
<evidence type="ECO:0000256" key="7">
    <source>
        <dbReference type="ARBA" id="ARBA00022617"/>
    </source>
</evidence>
<evidence type="ECO:0000256" key="17">
    <source>
        <dbReference type="SAM" id="MobiDB-lite"/>
    </source>
</evidence>
<keyword evidence="8" id="KW-0479">Metal-binding</keyword>
<dbReference type="Proteomes" id="UP001498421">
    <property type="component" value="Unassembled WGS sequence"/>
</dbReference>
<evidence type="ECO:0000256" key="1">
    <source>
        <dbReference type="ARBA" id="ARBA00001970"/>
    </source>
</evidence>
<dbReference type="EMBL" id="JAZAVK010000003">
    <property type="protein sequence ID" value="KAK7432833.1"/>
    <property type="molecule type" value="Genomic_DNA"/>
</dbReference>
<comment type="subcellular location">
    <subcellularLocation>
        <location evidence="16">Cytoplasm</location>
    </subcellularLocation>
    <subcellularLocation>
        <location evidence="2 16">Endoplasmic reticulum membrane</location>
        <topology evidence="2 16">Peripheral membrane protein</topology>
    </subcellularLocation>
    <subcellularLocation>
        <location evidence="16">Microsome membrane</location>
        <topology evidence="16">Peripheral membrane protein</topology>
    </subcellularLocation>
</comment>
<keyword evidence="18" id="KW-1133">Transmembrane helix</keyword>
<feature type="compositionally biased region" description="Basic and acidic residues" evidence="17">
    <location>
        <begin position="336"/>
        <end position="385"/>
    </location>
</feature>
<dbReference type="InterPro" id="IPR011074">
    <property type="entry name" value="CRAL/TRIO_N_dom"/>
</dbReference>
<keyword evidence="6 16" id="KW-0963">Cytoplasm</keyword>
<dbReference type="PANTHER" id="PTHR47669:SF1">
    <property type="entry name" value="PHOSPHATIDYLINOSITOL TRANSFER PROTEIN SFH5"/>
    <property type="match status" value="1"/>
</dbReference>
<keyword evidence="13 16" id="KW-0472">Membrane</keyword>
<comment type="caution">
    <text evidence="20">The sequence shown here is derived from an EMBL/GenBank/DDBJ whole genome shotgun (WGS) entry which is preliminary data.</text>
</comment>
<sequence>MATEQDKTITAVPAETTAAPAVAAADKPAEEQPVEQTAEKPAEKPVEKPAEAPGPPAETPLVKLNARLSEIVSQAGHSEMWGVQLSDIDHVPTKVVLQKYLRANNNDVAAAEKQLTSALEWRKKVQPASLVTKTFDKKKFNDLGFVTVHKAEDGKETIITWNIYGAVKDNKATFGNVTEFIKWRAAIMELSVQKLNLAAVTEAIPEGGEDPYQMIQVHDYLSVSFFRMDPAVKAASKETISVFSMAYPELLFQKYFVNVPAIMGWMFGAMKLFLAPATLRKFHPMTSGTTLATELKSIVSSLPKEYGGQGPSVKEGLSVSLVEAEDKPAEAAAAEKTIEKPAEETKPVEDKPVVDETTLVDRTKPAEESKPAEGVKAVEETKPVEEAEPATEEAKTEVKAA</sequence>
<evidence type="ECO:0000256" key="11">
    <source>
        <dbReference type="ARBA" id="ARBA00023004"/>
    </source>
</evidence>
<evidence type="ECO:0000256" key="9">
    <source>
        <dbReference type="ARBA" id="ARBA00022824"/>
    </source>
</evidence>
<dbReference type="SMART" id="SM00516">
    <property type="entry name" value="SEC14"/>
    <property type="match status" value="1"/>
</dbReference>
<name>A0ABR1IGW8_9HYPO</name>
<dbReference type="PROSITE" id="PS50191">
    <property type="entry name" value="CRAL_TRIO"/>
    <property type="match status" value="1"/>
</dbReference>
<keyword evidence="5 16" id="KW-0813">Transport</keyword>
<keyword evidence="7" id="KW-0349">Heme</keyword>
<accession>A0ABR1IGW8</accession>
<evidence type="ECO:0000256" key="16">
    <source>
        <dbReference type="RuleBase" id="RU367059"/>
    </source>
</evidence>
<feature type="transmembrane region" description="Helical" evidence="18">
    <location>
        <begin position="255"/>
        <end position="274"/>
    </location>
</feature>
<dbReference type="CDD" id="cd00170">
    <property type="entry name" value="SEC14"/>
    <property type="match status" value="1"/>
</dbReference>
<protein>
    <recommendedName>
        <fullName evidence="4 16">Phosphatidylinositol transfer protein SFH5</fullName>
        <shortName evidence="16">PITP SFH5</shortName>
    </recommendedName>
</protein>
<dbReference type="InterPro" id="IPR036273">
    <property type="entry name" value="CRAL/TRIO_N_dom_sf"/>
</dbReference>
<keyword evidence="12 16" id="KW-0445">Lipid transport</keyword>
<evidence type="ECO:0000256" key="5">
    <source>
        <dbReference type="ARBA" id="ARBA00022448"/>
    </source>
</evidence>
<keyword evidence="10 16" id="KW-0492">Microsome</keyword>
<evidence type="ECO:0000256" key="12">
    <source>
        <dbReference type="ARBA" id="ARBA00023055"/>
    </source>
</evidence>
<feature type="region of interest" description="Disordered" evidence="17">
    <location>
        <begin position="326"/>
        <end position="401"/>
    </location>
</feature>
<evidence type="ECO:0000256" key="10">
    <source>
        <dbReference type="ARBA" id="ARBA00022848"/>
    </source>
</evidence>
<evidence type="ECO:0000259" key="19">
    <source>
        <dbReference type="PROSITE" id="PS50191"/>
    </source>
</evidence>
<comment type="cofactor">
    <cofactor evidence="1">
        <name>heme b</name>
        <dbReference type="ChEBI" id="CHEBI:60344"/>
    </cofactor>
</comment>
<dbReference type="PANTHER" id="PTHR47669">
    <property type="entry name" value="PHOSPHATIDYLINOSITOL TRANSFER PROTEIN SFH5"/>
    <property type="match status" value="1"/>
</dbReference>
<keyword evidence="21" id="KW-1185">Reference proteome</keyword>
<evidence type="ECO:0000256" key="14">
    <source>
        <dbReference type="ARBA" id="ARBA00024146"/>
    </source>
</evidence>
<feature type="compositionally biased region" description="Low complexity" evidence="17">
    <location>
        <begin position="10"/>
        <end position="26"/>
    </location>
</feature>
<evidence type="ECO:0000256" key="8">
    <source>
        <dbReference type="ARBA" id="ARBA00022723"/>
    </source>
</evidence>
<evidence type="ECO:0000256" key="6">
    <source>
        <dbReference type="ARBA" id="ARBA00022490"/>
    </source>
</evidence>
<feature type="compositionally biased region" description="Basic and acidic residues" evidence="17">
    <location>
        <begin position="37"/>
        <end position="50"/>
    </location>
</feature>
<organism evidence="20 21">
    <name type="scientific">Neonectria magnoliae</name>
    <dbReference type="NCBI Taxonomy" id="2732573"/>
    <lineage>
        <taxon>Eukaryota</taxon>
        <taxon>Fungi</taxon>
        <taxon>Dikarya</taxon>
        <taxon>Ascomycota</taxon>
        <taxon>Pezizomycotina</taxon>
        <taxon>Sordariomycetes</taxon>
        <taxon>Hypocreomycetidae</taxon>
        <taxon>Hypocreales</taxon>
        <taxon>Nectriaceae</taxon>
        <taxon>Neonectria</taxon>
    </lineage>
</organism>
<evidence type="ECO:0000256" key="3">
    <source>
        <dbReference type="ARBA" id="ARBA00006667"/>
    </source>
</evidence>
<evidence type="ECO:0000256" key="13">
    <source>
        <dbReference type="ARBA" id="ARBA00023136"/>
    </source>
</evidence>
<dbReference type="InterPro" id="IPR001251">
    <property type="entry name" value="CRAL-TRIO_dom"/>
</dbReference>
<keyword evidence="11" id="KW-0408">Iron</keyword>
<dbReference type="Pfam" id="PF00650">
    <property type="entry name" value="CRAL_TRIO"/>
    <property type="match status" value="1"/>
</dbReference>
<comment type="similarity">
    <text evidence="3 16">Belongs to the SFH5 family.</text>
</comment>
<evidence type="ECO:0000256" key="15">
    <source>
        <dbReference type="ARBA" id="ARBA00024180"/>
    </source>
</evidence>
<dbReference type="SUPFAM" id="SSF46938">
    <property type="entry name" value="CRAL/TRIO N-terminal domain"/>
    <property type="match status" value="1"/>
</dbReference>
<dbReference type="InterPro" id="IPR036865">
    <property type="entry name" value="CRAL-TRIO_dom_sf"/>
</dbReference>
<evidence type="ECO:0000256" key="2">
    <source>
        <dbReference type="ARBA" id="ARBA00004406"/>
    </source>
</evidence>
<reference evidence="20 21" key="1">
    <citation type="journal article" date="2025" name="Microbiol. Resour. Announc.">
        <title>Draft genome sequences for Neonectria magnoliae and Neonectria punicea, canker pathogens of Liriodendron tulipifera and Acer saccharum in West Virginia.</title>
        <authorList>
            <person name="Petronek H.M."/>
            <person name="Kasson M.T."/>
            <person name="Metheny A.M."/>
            <person name="Stauder C.M."/>
            <person name="Lovett B."/>
            <person name="Lynch S.C."/>
            <person name="Garnas J.R."/>
            <person name="Kasson L.R."/>
            <person name="Stajich J.E."/>
        </authorList>
    </citation>
    <scope>NUCLEOTIDE SEQUENCE [LARGE SCALE GENOMIC DNA]</scope>
    <source>
        <strain evidence="20 21">NRRL 64651</strain>
    </source>
</reference>
<proteinExistence type="inferred from homology"/>
<comment type="catalytic activity">
    <reaction evidence="14">
        <text>a 1,2-diacyl-sn-glycero-3-phospho-(1D-myo-inositol)(in) = a 1,2-diacyl-sn-glycero-3-phospho-(1D-myo-inositol)(out)</text>
        <dbReference type="Rhea" id="RHEA:38691"/>
        <dbReference type="ChEBI" id="CHEBI:57880"/>
    </reaction>
    <physiologicalReaction direction="left-to-right" evidence="14">
        <dbReference type="Rhea" id="RHEA:38692"/>
    </physiologicalReaction>
</comment>
<dbReference type="Pfam" id="PF03765">
    <property type="entry name" value="CRAL_TRIO_N"/>
    <property type="match status" value="1"/>
</dbReference>
<evidence type="ECO:0000256" key="4">
    <source>
        <dbReference type="ARBA" id="ARBA00018320"/>
    </source>
</evidence>
<dbReference type="SUPFAM" id="SSF52087">
    <property type="entry name" value="CRAL/TRIO domain"/>
    <property type="match status" value="1"/>
</dbReference>
<gene>
    <name evidence="20" type="primary">sfh5</name>
    <name evidence="20" type="ORF">QQZ08_000696</name>
</gene>
<feature type="domain" description="CRAL-TRIO" evidence="19">
    <location>
        <begin position="133"/>
        <end position="314"/>
    </location>
</feature>
<feature type="region of interest" description="Disordered" evidence="17">
    <location>
        <begin position="1"/>
        <end position="60"/>
    </location>
</feature>
<keyword evidence="18" id="KW-0812">Transmembrane</keyword>
<keyword evidence="9 16" id="KW-0256">Endoplasmic reticulum</keyword>
<evidence type="ECO:0000256" key="18">
    <source>
        <dbReference type="SAM" id="Phobius"/>
    </source>
</evidence>
<evidence type="ECO:0000313" key="20">
    <source>
        <dbReference type="EMBL" id="KAK7432833.1"/>
    </source>
</evidence>
<comment type="function">
    <text evidence="15">Non-classical phosphatidylinositol (PtdIns) transfer protein (PITP), which exhibits PtdIns-binding/transfer activity in the absence of detectable PtdCho-binding/transfer activity. Regulates PtdIns(4,5)P2 homeostasis at the plasma membrane. Heme-binding protein that may play a role in organic oxidant-induced stress responses.</text>
</comment>
<dbReference type="InterPro" id="IPR042938">
    <property type="entry name" value="Sfh5"/>
</dbReference>
<dbReference type="Gene3D" id="3.40.525.10">
    <property type="entry name" value="CRAL-TRIO lipid binding domain"/>
    <property type="match status" value="1"/>
</dbReference>